<dbReference type="Proteomes" id="UP001222325">
    <property type="component" value="Unassembled WGS sequence"/>
</dbReference>
<dbReference type="PANTHER" id="PTHR47417:SF1">
    <property type="entry name" value="SMR DOMAIN-CONTAINING PROTEIN YPL199C"/>
    <property type="match status" value="1"/>
</dbReference>
<sequence length="70" mass="8062">MRKARNLAYKDDTIDVHGLFIPEAMKKVNTALQKAIWDGRKMLRVIVGRGLHSQDGRPKLRPAIMMEMSR</sequence>
<evidence type="ECO:0000313" key="2">
    <source>
        <dbReference type="EMBL" id="KAJ7084334.1"/>
    </source>
</evidence>
<feature type="domain" description="Smr" evidence="1">
    <location>
        <begin position="14"/>
        <end position="70"/>
    </location>
</feature>
<accession>A0AAD6XPL2</accession>
<dbReference type="InterPro" id="IPR002625">
    <property type="entry name" value="Smr_dom"/>
</dbReference>
<name>A0AAD6XPL2_9AGAR</name>
<dbReference type="Gene3D" id="3.30.1370.110">
    <property type="match status" value="1"/>
</dbReference>
<dbReference type="Pfam" id="PF01713">
    <property type="entry name" value="Smr"/>
    <property type="match status" value="1"/>
</dbReference>
<dbReference type="EMBL" id="JARJCN010000038">
    <property type="protein sequence ID" value="KAJ7084334.1"/>
    <property type="molecule type" value="Genomic_DNA"/>
</dbReference>
<organism evidence="2 3">
    <name type="scientific">Mycena belliarum</name>
    <dbReference type="NCBI Taxonomy" id="1033014"/>
    <lineage>
        <taxon>Eukaryota</taxon>
        <taxon>Fungi</taxon>
        <taxon>Dikarya</taxon>
        <taxon>Basidiomycota</taxon>
        <taxon>Agaricomycotina</taxon>
        <taxon>Agaricomycetes</taxon>
        <taxon>Agaricomycetidae</taxon>
        <taxon>Agaricales</taxon>
        <taxon>Marasmiineae</taxon>
        <taxon>Mycenaceae</taxon>
        <taxon>Mycena</taxon>
    </lineage>
</organism>
<dbReference type="PANTHER" id="PTHR47417">
    <property type="entry name" value="SMR DOMAIN-CONTAINING PROTEIN YPL199C"/>
    <property type="match status" value="1"/>
</dbReference>
<protein>
    <recommendedName>
        <fullName evidence="1">Smr domain-containing protein</fullName>
    </recommendedName>
</protein>
<dbReference type="SUPFAM" id="SSF160443">
    <property type="entry name" value="SMR domain-like"/>
    <property type="match status" value="1"/>
</dbReference>
<keyword evidence="3" id="KW-1185">Reference proteome</keyword>
<evidence type="ECO:0000313" key="3">
    <source>
        <dbReference type="Proteomes" id="UP001222325"/>
    </source>
</evidence>
<gene>
    <name evidence="2" type="ORF">B0H15DRAFT_784307</name>
</gene>
<comment type="caution">
    <text evidence="2">The sequence shown here is derived from an EMBL/GenBank/DDBJ whole genome shotgun (WGS) entry which is preliminary data.</text>
</comment>
<dbReference type="AlphaFoldDB" id="A0AAD6XPL2"/>
<evidence type="ECO:0000259" key="1">
    <source>
        <dbReference type="PROSITE" id="PS50828"/>
    </source>
</evidence>
<proteinExistence type="predicted"/>
<dbReference type="InterPro" id="IPR036063">
    <property type="entry name" value="Smr_dom_sf"/>
</dbReference>
<dbReference type="InterPro" id="IPR053020">
    <property type="entry name" value="Smr_domain_protein"/>
</dbReference>
<dbReference type="PROSITE" id="PS50828">
    <property type="entry name" value="SMR"/>
    <property type="match status" value="1"/>
</dbReference>
<reference evidence="2" key="1">
    <citation type="submission" date="2023-03" db="EMBL/GenBank/DDBJ databases">
        <title>Massive genome expansion in bonnet fungi (Mycena s.s.) driven by repeated elements and novel gene families across ecological guilds.</title>
        <authorList>
            <consortium name="Lawrence Berkeley National Laboratory"/>
            <person name="Harder C.B."/>
            <person name="Miyauchi S."/>
            <person name="Viragh M."/>
            <person name="Kuo A."/>
            <person name="Thoen E."/>
            <person name="Andreopoulos B."/>
            <person name="Lu D."/>
            <person name="Skrede I."/>
            <person name="Drula E."/>
            <person name="Henrissat B."/>
            <person name="Morin E."/>
            <person name="Kohler A."/>
            <person name="Barry K."/>
            <person name="LaButti K."/>
            <person name="Morin E."/>
            <person name="Salamov A."/>
            <person name="Lipzen A."/>
            <person name="Mereny Z."/>
            <person name="Hegedus B."/>
            <person name="Baldrian P."/>
            <person name="Stursova M."/>
            <person name="Weitz H."/>
            <person name="Taylor A."/>
            <person name="Grigoriev I.V."/>
            <person name="Nagy L.G."/>
            <person name="Martin F."/>
            <person name="Kauserud H."/>
        </authorList>
    </citation>
    <scope>NUCLEOTIDE SEQUENCE</scope>
    <source>
        <strain evidence="2">CBHHK173m</strain>
    </source>
</reference>